<protein>
    <submittedName>
        <fullName evidence="4">Beta-xylosidase</fullName>
    </submittedName>
</protein>
<feature type="compositionally biased region" description="Polar residues" evidence="1">
    <location>
        <begin position="27"/>
        <end position="36"/>
    </location>
</feature>
<dbReference type="AlphaFoldDB" id="A0A069NSP3"/>
<feature type="signal peptide" evidence="2">
    <location>
        <begin position="1"/>
        <end position="26"/>
    </location>
</feature>
<evidence type="ECO:0000313" key="6">
    <source>
        <dbReference type="Proteomes" id="UP000597138"/>
    </source>
</evidence>
<gene>
    <name evidence="4" type="ORF">BG57_20165</name>
    <name evidence="3" type="ORF">GCM10010985_19430</name>
</gene>
<organism evidence="4 5">
    <name type="scientific">Caballeronia grimmiae</name>
    <dbReference type="NCBI Taxonomy" id="1071679"/>
    <lineage>
        <taxon>Bacteria</taxon>
        <taxon>Pseudomonadati</taxon>
        <taxon>Pseudomonadota</taxon>
        <taxon>Betaproteobacteria</taxon>
        <taxon>Burkholderiales</taxon>
        <taxon>Burkholderiaceae</taxon>
        <taxon>Caballeronia</taxon>
    </lineage>
</organism>
<dbReference type="Proteomes" id="UP000027439">
    <property type="component" value="Unassembled WGS sequence"/>
</dbReference>
<dbReference type="Proteomes" id="UP000597138">
    <property type="component" value="Unassembled WGS sequence"/>
</dbReference>
<evidence type="ECO:0000256" key="1">
    <source>
        <dbReference type="SAM" id="MobiDB-lite"/>
    </source>
</evidence>
<evidence type="ECO:0000313" key="5">
    <source>
        <dbReference type="Proteomes" id="UP000027439"/>
    </source>
</evidence>
<feature type="chain" id="PRO_5001667092" evidence="2">
    <location>
        <begin position="27"/>
        <end position="100"/>
    </location>
</feature>
<name>A0A069NSP3_9BURK</name>
<dbReference type="EMBL" id="JFHE01000038">
    <property type="protein sequence ID" value="KDR28066.1"/>
    <property type="molecule type" value="Genomic_DNA"/>
</dbReference>
<sequence length="100" mass="10131">MSVSSHRIAATLFACAAAAFGTTSHAQITQPAGSDQQENRTSDSTTRANPSGTVVHESQRPQSKDAAGKARGATVGKEHKTDGAGGFNNGLYGTGAGNNK</sequence>
<feature type="region of interest" description="Disordered" evidence="1">
    <location>
        <begin position="26"/>
        <end position="100"/>
    </location>
</feature>
<proteinExistence type="predicted"/>
<dbReference type="RefSeq" id="WP_035969337.1">
    <property type="nucleotide sequence ID" value="NZ_BMEG01000002.1"/>
</dbReference>
<keyword evidence="2" id="KW-0732">Signal</keyword>
<evidence type="ECO:0000313" key="4">
    <source>
        <dbReference type="EMBL" id="KDR28066.1"/>
    </source>
</evidence>
<accession>A0A069NSP3</accession>
<dbReference type="eggNOG" id="ENOG5031741">
    <property type="taxonomic scope" value="Bacteria"/>
</dbReference>
<reference evidence="3" key="4">
    <citation type="submission" date="2024-05" db="EMBL/GenBank/DDBJ databases">
        <authorList>
            <person name="Sun Q."/>
            <person name="Zhou Y."/>
        </authorList>
    </citation>
    <scope>NUCLEOTIDE SEQUENCE</scope>
    <source>
        <strain evidence="3">CGMCC 1.11013</strain>
    </source>
</reference>
<keyword evidence="6" id="KW-1185">Reference proteome</keyword>
<feature type="compositionally biased region" description="Gly residues" evidence="1">
    <location>
        <begin position="83"/>
        <end position="100"/>
    </location>
</feature>
<evidence type="ECO:0000313" key="3">
    <source>
        <dbReference type="EMBL" id="GGD65400.1"/>
    </source>
</evidence>
<reference evidence="3" key="1">
    <citation type="journal article" date="2014" name="Int. J. Syst. Evol. Microbiol.">
        <title>Complete genome of a new Firmicutes species belonging to the dominant human colonic microbiota ('Ruminococcus bicirculans') reveals two chromosomes and a selective capacity to utilize plant glucans.</title>
        <authorList>
            <consortium name="NISC Comparative Sequencing Program"/>
            <person name="Wegmann U."/>
            <person name="Louis P."/>
            <person name="Goesmann A."/>
            <person name="Henrissat B."/>
            <person name="Duncan S.H."/>
            <person name="Flint H.J."/>
        </authorList>
    </citation>
    <scope>NUCLEOTIDE SEQUENCE</scope>
    <source>
        <strain evidence="3">CGMCC 1.11013</strain>
    </source>
</reference>
<reference evidence="6" key="3">
    <citation type="journal article" date="2019" name="Int. J. Syst. Evol. Microbiol.">
        <title>The Global Catalogue of Microorganisms (GCM) 10K type strain sequencing project: providing services to taxonomists for standard genome sequencing and annotation.</title>
        <authorList>
            <consortium name="The Broad Institute Genomics Platform"/>
            <consortium name="The Broad Institute Genome Sequencing Center for Infectious Disease"/>
            <person name="Wu L."/>
            <person name="Ma J."/>
        </authorList>
    </citation>
    <scope>NUCLEOTIDE SEQUENCE [LARGE SCALE GENOMIC DNA]</scope>
    <source>
        <strain evidence="6">CGMCC 1.11013</strain>
    </source>
</reference>
<feature type="compositionally biased region" description="Basic and acidic residues" evidence="1">
    <location>
        <begin position="57"/>
        <end position="68"/>
    </location>
</feature>
<dbReference type="EMBL" id="BMEG01000002">
    <property type="protein sequence ID" value="GGD65400.1"/>
    <property type="molecule type" value="Genomic_DNA"/>
</dbReference>
<evidence type="ECO:0000256" key="2">
    <source>
        <dbReference type="SAM" id="SignalP"/>
    </source>
</evidence>
<feature type="compositionally biased region" description="Polar residues" evidence="1">
    <location>
        <begin position="42"/>
        <end position="52"/>
    </location>
</feature>
<reference evidence="4 5" key="2">
    <citation type="submission" date="2014-03" db="EMBL/GenBank/DDBJ databases">
        <title>Draft Genome Sequences of Four Burkholderia Strains.</title>
        <authorList>
            <person name="Liu X.Y."/>
            <person name="Li C.X."/>
            <person name="Xu J.H."/>
        </authorList>
    </citation>
    <scope>NUCLEOTIDE SEQUENCE [LARGE SCALE GENOMIC DNA]</scope>
    <source>
        <strain evidence="4 5">R27</strain>
    </source>
</reference>
<comment type="caution">
    <text evidence="4">The sequence shown here is derived from an EMBL/GenBank/DDBJ whole genome shotgun (WGS) entry which is preliminary data.</text>
</comment>